<evidence type="ECO:0000256" key="4">
    <source>
        <dbReference type="ARBA" id="ARBA00022692"/>
    </source>
</evidence>
<dbReference type="InterPro" id="IPR050809">
    <property type="entry name" value="UgpAE/MalFG_permease"/>
</dbReference>
<feature type="transmembrane region" description="Helical" evidence="7">
    <location>
        <begin position="143"/>
        <end position="164"/>
    </location>
</feature>
<evidence type="ECO:0000256" key="8">
    <source>
        <dbReference type="SAM" id="MobiDB-lite"/>
    </source>
</evidence>
<evidence type="ECO:0000256" key="5">
    <source>
        <dbReference type="ARBA" id="ARBA00022989"/>
    </source>
</evidence>
<feature type="transmembrane region" description="Helical" evidence="7">
    <location>
        <begin position="280"/>
        <end position="301"/>
    </location>
</feature>
<dbReference type="InterPro" id="IPR000515">
    <property type="entry name" value="MetI-like"/>
</dbReference>
<dbReference type="GO" id="GO:0005886">
    <property type="term" value="C:plasma membrane"/>
    <property type="evidence" value="ECO:0007669"/>
    <property type="project" value="UniProtKB-SubCell"/>
</dbReference>
<feature type="transmembrane region" description="Helical" evidence="7">
    <location>
        <begin position="240"/>
        <end position="259"/>
    </location>
</feature>
<gene>
    <name evidence="10" type="ordered locus">Celgi_2453</name>
</gene>
<dbReference type="CDD" id="cd06261">
    <property type="entry name" value="TM_PBP2"/>
    <property type="match status" value="1"/>
</dbReference>
<feature type="transmembrane region" description="Helical" evidence="7">
    <location>
        <begin position="333"/>
        <end position="354"/>
    </location>
</feature>
<feature type="region of interest" description="Disordered" evidence="8">
    <location>
        <begin position="1"/>
        <end position="64"/>
    </location>
</feature>
<keyword evidence="3" id="KW-1003">Cell membrane</keyword>
<dbReference type="AlphaFoldDB" id="F8A208"/>
<protein>
    <submittedName>
        <fullName evidence="10">Binding-protein-dependent transport systems inner membrane component</fullName>
    </submittedName>
</protein>
<evidence type="ECO:0000256" key="1">
    <source>
        <dbReference type="ARBA" id="ARBA00004651"/>
    </source>
</evidence>
<dbReference type="PROSITE" id="PS50928">
    <property type="entry name" value="ABC_TM1"/>
    <property type="match status" value="1"/>
</dbReference>
<dbReference type="SUPFAM" id="SSF161098">
    <property type="entry name" value="MetI-like"/>
    <property type="match status" value="1"/>
</dbReference>
<dbReference type="STRING" id="593907.Celgi_2453"/>
<keyword evidence="4 7" id="KW-0812">Transmembrane</keyword>
<reference evidence="11" key="1">
    <citation type="submission" date="2011-04" db="EMBL/GenBank/DDBJ databases">
        <title>Complete sequence of Cellvibrio gilvus ATCC 13127.</title>
        <authorList>
            <person name="Lucas S."/>
            <person name="Han J."/>
            <person name="Lapidus A."/>
            <person name="Cheng J.-F."/>
            <person name="Goodwin L."/>
            <person name="Pitluck S."/>
            <person name="Peters L."/>
            <person name="Munk A."/>
            <person name="Detter J.C."/>
            <person name="Han C."/>
            <person name="Tapia R."/>
            <person name="Land M."/>
            <person name="Hauser L."/>
            <person name="Kyrpides N."/>
            <person name="Ivanova N."/>
            <person name="Ovchinnikova G."/>
            <person name="Pagani I."/>
            <person name="Mead D."/>
            <person name="Brumm P."/>
            <person name="Woyke T."/>
        </authorList>
    </citation>
    <scope>NUCLEOTIDE SEQUENCE [LARGE SCALE GENOMIC DNA]</scope>
    <source>
        <strain evidence="11">ATCC 13127 / NRRL B-14078</strain>
    </source>
</reference>
<keyword evidence="11" id="KW-1185">Reference proteome</keyword>
<evidence type="ECO:0000256" key="3">
    <source>
        <dbReference type="ARBA" id="ARBA00022475"/>
    </source>
</evidence>
<feature type="compositionally biased region" description="Pro residues" evidence="8">
    <location>
        <begin position="30"/>
        <end position="43"/>
    </location>
</feature>
<dbReference type="Proteomes" id="UP000000485">
    <property type="component" value="Chromosome"/>
</dbReference>
<dbReference type="Gene3D" id="1.10.3720.10">
    <property type="entry name" value="MetI-like"/>
    <property type="match status" value="1"/>
</dbReference>
<sequence length="370" mass="40559">MTDARLTDGASPSSAAPGDEGEAPRGTTPPTSPPTTPTTPPVTAPDARRTPGRARTSRTRTAVPQRKIGWTTRLKRDRSLLLMTVPAIVLLVVFAYVPMLGNVIAWQDYSPYTGFVQSPFVGWQNFVEVFDNPLFLHAVENTLTITLFQLVFYFPVPIFLALLLNSVVSPRLRTMIQSIVYLPHFFSWVLVVTIFQQIFGGAGLINQTLRNNGLDAGVDLMTNPDTFLVLITSQAVWKDAGWGIIIFLAALSTVSPELYEASVVDGANRWRRMWHVTLPALRPVIVLLLILRLGDALTVGFEQLILQRDAVGSQVSEVIDTYVYYQGVIYGDWSFAAAAGLIKGVVSLALVLGANKLAHVFGESGVYKRA</sequence>
<comment type="similarity">
    <text evidence="7">Belongs to the binding-protein-dependent transport system permease family.</text>
</comment>
<keyword evidence="6 7" id="KW-0472">Membrane</keyword>
<dbReference type="GO" id="GO:0055085">
    <property type="term" value="P:transmembrane transport"/>
    <property type="evidence" value="ECO:0007669"/>
    <property type="project" value="InterPro"/>
</dbReference>
<proteinExistence type="inferred from homology"/>
<evidence type="ECO:0000259" key="9">
    <source>
        <dbReference type="PROSITE" id="PS50928"/>
    </source>
</evidence>
<keyword evidence="5 7" id="KW-1133">Transmembrane helix</keyword>
<evidence type="ECO:0000256" key="7">
    <source>
        <dbReference type="RuleBase" id="RU363032"/>
    </source>
</evidence>
<dbReference type="PANTHER" id="PTHR43227:SF11">
    <property type="entry name" value="BLL4140 PROTEIN"/>
    <property type="match status" value="1"/>
</dbReference>
<feature type="transmembrane region" description="Helical" evidence="7">
    <location>
        <begin position="80"/>
        <end position="99"/>
    </location>
</feature>
<keyword evidence="2 7" id="KW-0813">Transport</keyword>
<comment type="subcellular location">
    <subcellularLocation>
        <location evidence="1 7">Cell membrane</location>
        <topology evidence="1 7">Multi-pass membrane protein</topology>
    </subcellularLocation>
</comment>
<feature type="transmembrane region" description="Helical" evidence="7">
    <location>
        <begin position="185"/>
        <end position="205"/>
    </location>
</feature>
<dbReference type="KEGG" id="cga:Celgi_2453"/>
<accession>F8A208</accession>
<name>F8A208_CELGA</name>
<feature type="domain" description="ABC transmembrane type-1" evidence="9">
    <location>
        <begin position="139"/>
        <end position="354"/>
    </location>
</feature>
<dbReference type="eggNOG" id="COG4209">
    <property type="taxonomic scope" value="Bacteria"/>
</dbReference>
<dbReference type="InterPro" id="IPR035906">
    <property type="entry name" value="MetI-like_sf"/>
</dbReference>
<organism evidence="10 11">
    <name type="scientific">Cellulomonas gilvus (strain ATCC 13127 / NRRL B-14078)</name>
    <name type="common">Cellvibrio gilvus</name>
    <dbReference type="NCBI Taxonomy" id="593907"/>
    <lineage>
        <taxon>Bacteria</taxon>
        <taxon>Bacillati</taxon>
        <taxon>Actinomycetota</taxon>
        <taxon>Actinomycetes</taxon>
        <taxon>Micrococcales</taxon>
        <taxon>Cellulomonadaceae</taxon>
        <taxon>Cellulomonas</taxon>
    </lineage>
</organism>
<dbReference type="HOGENOM" id="CLU_016047_0_1_11"/>
<dbReference type="PANTHER" id="PTHR43227">
    <property type="entry name" value="BLL4140 PROTEIN"/>
    <property type="match status" value="1"/>
</dbReference>
<dbReference type="Pfam" id="PF00528">
    <property type="entry name" value="BPD_transp_1"/>
    <property type="match status" value="1"/>
</dbReference>
<dbReference type="EMBL" id="CP002665">
    <property type="protein sequence ID" value="AEI12952.1"/>
    <property type="molecule type" value="Genomic_DNA"/>
</dbReference>
<evidence type="ECO:0000256" key="6">
    <source>
        <dbReference type="ARBA" id="ARBA00023136"/>
    </source>
</evidence>
<evidence type="ECO:0000256" key="2">
    <source>
        <dbReference type="ARBA" id="ARBA00022448"/>
    </source>
</evidence>
<evidence type="ECO:0000313" key="10">
    <source>
        <dbReference type="EMBL" id="AEI12952.1"/>
    </source>
</evidence>
<evidence type="ECO:0000313" key="11">
    <source>
        <dbReference type="Proteomes" id="UP000000485"/>
    </source>
</evidence>